<proteinExistence type="predicted"/>
<evidence type="ECO:0000313" key="3">
    <source>
        <dbReference type="Proteomes" id="UP000192726"/>
    </source>
</evidence>
<dbReference type="Gene3D" id="1.10.10.1150">
    <property type="entry name" value="Coenzyme PQQ synthesis protein D (PqqD)"/>
    <property type="match status" value="1"/>
</dbReference>
<evidence type="ECO:0000313" key="2">
    <source>
        <dbReference type="EMBL" id="ARF58380.1"/>
    </source>
</evidence>
<feature type="compositionally biased region" description="Pro residues" evidence="1">
    <location>
        <begin position="1"/>
        <end position="16"/>
    </location>
</feature>
<dbReference type="Proteomes" id="UP000192726">
    <property type="component" value="Chromosome"/>
</dbReference>
<dbReference type="AlphaFoldDB" id="A0A1V0TZZ9"/>
<evidence type="ECO:0000256" key="1">
    <source>
        <dbReference type="SAM" id="MobiDB-lite"/>
    </source>
</evidence>
<keyword evidence="3" id="KW-1185">Reference proteome</keyword>
<accession>A0A1V0TZZ9</accession>
<feature type="region of interest" description="Disordered" evidence="1">
    <location>
        <begin position="1"/>
        <end position="25"/>
    </location>
</feature>
<dbReference type="InterPro" id="IPR041881">
    <property type="entry name" value="PqqD_sf"/>
</dbReference>
<dbReference type="OrthoDB" id="5195143at2"/>
<organism evidence="2 3">
    <name type="scientific">Streptomyces gilvosporeus</name>
    <dbReference type="NCBI Taxonomy" id="553510"/>
    <lineage>
        <taxon>Bacteria</taxon>
        <taxon>Bacillati</taxon>
        <taxon>Actinomycetota</taxon>
        <taxon>Actinomycetes</taxon>
        <taxon>Kitasatosporales</taxon>
        <taxon>Streptomycetaceae</taxon>
        <taxon>Streptomyces</taxon>
    </lineage>
</organism>
<dbReference type="STRING" id="553510.B1H19_33100"/>
<dbReference type="InterPro" id="IPR008792">
    <property type="entry name" value="PQQD"/>
</dbReference>
<reference evidence="2 3" key="1">
    <citation type="submission" date="2017-04" db="EMBL/GenBank/DDBJ databases">
        <title>Complete Genome Sequence of Streptomyces gilvosporeus F607, a Capable Producer of Natamycin.</title>
        <authorList>
            <person name="Zong G."/>
            <person name="Zhong C."/>
            <person name="Fu J."/>
            <person name="Qin R."/>
            <person name="Cao G."/>
        </authorList>
    </citation>
    <scope>NUCLEOTIDE SEQUENCE [LARGE SCALE GENOMIC DNA]</scope>
    <source>
        <strain evidence="2 3">F607</strain>
    </source>
</reference>
<name>A0A1V0TZZ9_9ACTN</name>
<dbReference type="KEGG" id="sgv:B1H19_33100"/>
<sequence>MAARPGRPPRPRPPQPLATTHTRSTPLTRLRSDIACCPTDEGMVLLDERNGRYWQLNATGATVLQALLDGAGPQQIADRLAATRPVPRDRAAADVTALLDRLTRCGLVVDAP</sequence>
<evidence type="ECO:0008006" key="4">
    <source>
        <dbReference type="Google" id="ProtNLM"/>
    </source>
</evidence>
<gene>
    <name evidence="2" type="ORF">B1H19_33100</name>
</gene>
<protein>
    <recommendedName>
        <fullName evidence="4">PqqD family protein</fullName>
    </recommendedName>
</protein>
<dbReference type="NCBIfam" id="NF033530">
    <property type="entry name" value="lasso_PqqD_Strm"/>
    <property type="match status" value="1"/>
</dbReference>
<dbReference type="EMBL" id="CP020569">
    <property type="protein sequence ID" value="ARF58380.1"/>
    <property type="molecule type" value="Genomic_DNA"/>
</dbReference>
<dbReference type="Pfam" id="PF05402">
    <property type="entry name" value="PqqD"/>
    <property type="match status" value="1"/>
</dbReference>